<name>L1I6T0_GUITC</name>
<dbReference type="GeneID" id="17288321"/>
<proteinExistence type="predicted"/>
<sequence length="134" mass="13574">MQGPAGEGLGADLAEARRGQDQGLSAGGFTEAARVTVMRLRALGSSSTTRHARQEAAADVTPAEGGDLAMADIRTLAIKKMRGFGGGIEVSSTASKASLANANANANANDDYCSCSCCIAALCCTVPAWSHIAQ</sequence>
<dbReference type="HOGENOM" id="CLU_1900211_0_0_1"/>
<evidence type="ECO:0000313" key="3">
    <source>
        <dbReference type="Proteomes" id="UP000011087"/>
    </source>
</evidence>
<dbReference type="PaxDb" id="55529-EKX31594"/>
<dbReference type="RefSeq" id="XP_005818574.1">
    <property type="nucleotide sequence ID" value="XM_005818517.1"/>
</dbReference>
<dbReference type="Proteomes" id="UP000011087">
    <property type="component" value="Unassembled WGS sequence"/>
</dbReference>
<dbReference type="KEGG" id="gtt:GUITHDRAFT_122218"/>
<reference evidence="3" key="2">
    <citation type="submission" date="2012-11" db="EMBL/GenBank/DDBJ databases">
        <authorList>
            <person name="Kuo A."/>
            <person name="Curtis B.A."/>
            <person name="Tanifuji G."/>
            <person name="Burki F."/>
            <person name="Gruber A."/>
            <person name="Irimia M."/>
            <person name="Maruyama S."/>
            <person name="Arias M.C."/>
            <person name="Ball S.G."/>
            <person name="Gile G.H."/>
            <person name="Hirakawa Y."/>
            <person name="Hopkins J.F."/>
            <person name="Rensing S.A."/>
            <person name="Schmutz J."/>
            <person name="Symeonidi A."/>
            <person name="Elias M."/>
            <person name="Eveleigh R.J."/>
            <person name="Herman E.K."/>
            <person name="Klute M.J."/>
            <person name="Nakayama T."/>
            <person name="Obornik M."/>
            <person name="Reyes-Prieto A."/>
            <person name="Armbrust E.V."/>
            <person name="Aves S.J."/>
            <person name="Beiko R.G."/>
            <person name="Coutinho P."/>
            <person name="Dacks J.B."/>
            <person name="Durnford D.G."/>
            <person name="Fast N.M."/>
            <person name="Green B.R."/>
            <person name="Grisdale C."/>
            <person name="Hempe F."/>
            <person name="Henrissat B."/>
            <person name="Hoppner M.P."/>
            <person name="Ishida K.-I."/>
            <person name="Kim E."/>
            <person name="Koreny L."/>
            <person name="Kroth P.G."/>
            <person name="Liu Y."/>
            <person name="Malik S.-B."/>
            <person name="Maier U.G."/>
            <person name="McRose D."/>
            <person name="Mock T."/>
            <person name="Neilson J.A."/>
            <person name="Onodera N.T."/>
            <person name="Poole A.M."/>
            <person name="Pritham E.J."/>
            <person name="Richards T.A."/>
            <person name="Rocap G."/>
            <person name="Roy S.W."/>
            <person name="Sarai C."/>
            <person name="Schaack S."/>
            <person name="Shirato S."/>
            <person name="Slamovits C.H."/>
            <person name="Spencer D.F."/>
            <person name="Suzuki S."/>
            <person name="Worden A.Z."/>
            <person name="Zauner S."/>
            <person name="Barry K."/>
            <person name="Bell C."/>
            <person name="Bharti A.K."/>
            <person name="Crow J.A."/>
            <person name="Grimwood J."/>
            <person name="Kramer R."/>
            <person name="Lindquist E."/>
            <person name="Lucas S."/>
            <person name="Salamov A."/>
            <person name="McFadden G.I."/>
            <person name="Lane C.E."/>
            <person name="Keeling P.J."/>
            <person name="Gray M.W."/>
            <person name="Grigoriev I.V."/>
            <person name="Archibald J.M."/>
        </authorList>
    </citation>
    <scope>NUCLEOTIDE SEQUENCE</scope>
    <source>
        <strain evidence="3">CCMP2712</strain>
    </source>
</reference>
<keyword evidence="3" id="KW-1185">Reference proteome</keyword>
<reference evidence="1 3" key="1">
    <citation type="journal article" date="2012" name="Nature">
        <title>Algal genomes reveal evolutionary mosaicism and the fate of nucleomorphs.</title>
        <authorList>
            <consortium name="DOE Joint Genome Institute"/>
            <person name="Curtis B.A."/>
            <person name="Tanifuji G."/>
            <person name="Burki F."/>
            <person name="Gruber A."/>
            <person name="Irimia M."/>
            <person name="Maruyama S."/>
            <person name="Arias M.C."/>
            <person name="Ball S.G."/>
            <person name="Gile G.H."/>
            <person name="Hirakawa Y."/>
            <person name="Hopkins J.F."/>
            <person name="Kuo A."/>
            <person name="Rensing S.A."/>
            <person name="Schmutz J."/>
            <person name="Symeonidi A."/>
            <person name="Elias M."/>
            <person name="Eveleigh R.J."/>
            <person name="Herman E.K."/>
            <person name="Klute M.J."/>
            <person name="Nakayama T."/>
            <person name="Obornik M."/>
            <person name="Reyes-Prieto A."/>
            <person name="Armbrust E.V."/>
            <person name="Aves S.J."/>
            <person name="Beiko R.G."/>
            <person name="Coutinho P."/>
            <person name="Dacks J.B."/>
            <person name="Durnford D.G."/>
            <person name="Fast N.M."/>
            <person name="Green B.R."/>
            <person name="Grisdale C.J."/>
            <person name="Hempel F."/>
            <person name="Henrissat B."/>
            <person name="Hoppner M.P."/>
            <person name="Ishida K."/>
            <person name="Kim E."/>
            <person name="Koreny L."/>
            <person name="Kroth P.G."/>
            <person name="Liu Y."/>
            <person name="Malik S.B."/>
            <person name="Maier U.G."/>
            <person name="McRose D."/>
            <person name="Mock T."/>
            <person name="Neilson J.A."/>
            <person name="Onodera N.T."/>
            <person name="Poole A.M."/>
            <person name="Pritham E.J."/>
            <person name="Richards T.A."/>
            <person name="Rocap G."/>
            <person name="Roy S.W."/>
            <person name="Sarai C."/>
            <person name="Schaack S."/>
            <person name="Shirato S."/>
            <person name="Slamovits C.H."/>
            <person name="Spencer D.F."/>
            <person name="Suzuki S."/>
            <person name="Worden A.Z."/>
            <person name="Zauner S."/>
            <person name="Barry K."/>
            <person name="Bell C."/>
            <person name="Bharti A.K."/>
            <person name="Crow J.A."/>
            <person name="Grimwood J."/>
            <person name="Kramer R."/>
            <person name="Lindquist E."/>
            <person name="Lucas S."/>
            <person name="Salamov A."/>
            <person name="McFadden G.I."/>
            <person name="Lane C.E."/>
            <person name="Keeling P.J."/>
            <person name="Gray M.W."/>
            <person name="Grigoriev I.V."/>
            <person name="Archibald J.M."/>
        </authorList>
    </citation>
    <scope>NUCLEOTIDE SEQUENCE</scope>
    <source>
        <strain evidence="1 3">CCMP2712</strain>
    </source>
</reference>
<dbReference type="EnsemblProtists" id="EKX31594">
    <property type="protein sequence ID" value="EKX31594"/>
    <property type="gene ID" value="GUITHDRAFT_122218"/>
</dbReference>
<protein>
    <submittedName>
        <fullName evidence="1 2">Uncharacterized protein</fullName>
    </submittedName>
</protein>
<dbReference type="EMBL" id="JH993258">
    <property type="protein sequence ID" value="EKX31594.1"/>
    <property type="molecule type" value="Genomic_DNA"/>
</dbReference>
<accession>L1I6T0</accession>
<organism evidence="1">
    <name type="scientific">Guillardia theta (strain CCMP2712)</name>
    <name type="common">Cryptophyte</name>
    <dbReference type="NCBI Taxonomy" id="905079"/>
    <lineage>
        <taxon>Eukaryota</taxon>
        <taxon>Cryptophyceae</taxon>
        <taxon>Pyrenomonadales</taxon>
        <taxon>Geminigeraceae</taxon>
        <taxon>Guillardia</taxon>
    </lineage>
</organism>
<evidence type="ECO:0000313" key="2">
    <source>
        <dbReference type="EnsemblProtists" id="EKX31594"/>
    </source>
</evidence>
<reference evidence="2" key="3">
    <citation type="submission" date="2015-06" db="UniProtKB">
        <authorList>
            <consortium name="EnsemblProtists"/>
        </authorList>
    </citation>
    <scope>IDENTIFICATION</scope>
</reference>
<dbReference type="AlphaFoldDB" id="L1I6T0"/>
<gene>
    <name evidence="1" type="ORF">GUITHDRAFT_122218</name>
</gene>
<evidence type="ECO:0000313" key="1">
    <source>
        <dbReference type="EMBL" id="EKX31594.1"/>
    </source>
</evidence>